<organism evidence="7 8">
    <name type="scientific">Pacificibacter maritimus</name>
    <dbReference type="NCBI Taxonomy" id="762213"/>
    <lineage>
        <taxon>Bacteria</taxon>
        <taxon>Pseudomonadati</taxon>
        <taxon>Pseudomonadota</taxon>
        <taxon>Alphaproteobacteria</taxon>
        <taxon>Rhodobacterales</taxon>
        <taxon>Roseobacteraceae</taxon>
        <taxon>Pacificibacter</taxon>
    </lineage>
</organism>
<feature type="transmembrane region" description="Helical" evidence="5">
    <location>
        <begin position="441"/>
        <end position="460"/>
    </location>
</feature>
<dbReference type="Proteomes" id="UP000269689">
    <property type="component" value="Unassembled WGS sequence"/>
</dbReference>
<evidence type="ECO:0000256" key="5">
    <source>
        <dbReference type="SAM" id="Phobius"/>
    </source>
</evidence>
<keyword evidence="3 5" id="KW-1133">Transmembrane helix</keyword>
<keyword evidence="2 5" id="KW-0812">Transmembrane</keyword>
<evidence type="ECO:0000256" key="2">
    <source>
        <dbReference type="ARBA" id="ARBA00022692"/>
    </source>
</evidence>
<feature type="transmembrane region" description="Helical" evidence="5">
    <location>
        <begin position="108"/>
        <end position="130"/>
    </location>
</feature>
<dbReference type="InterPro" id="IPR051533">
    <property type="entry name" value="WaaL-like"/>
</dbReference>
<keyword evidence="8" id="KW-1185">Reference proteome</keyword>
<dbReference type="EMBL" id="RKQK01000006">
    <property type="protein sequence ID" value="RPE62926.1"/>
    <property type="molecule type" value="Genomic_DNA"/>
</dbReference>
<feature type="transmembrane region" description="Helical" evidence="5">
    <location>
        <begin position="318"/>
        <end position="342"/>
    </location>
</feature>
<proteinExistence type="predicted"/>
<dbReference type="PANTHER" id="PTHR37422:SF13">
    <property type="entry name" value="LIPOPOLYSACCHARIDE BIOSYNTHESIS PROTEIN PA4999-RELATED"/>
    <property type="match status" value="1"/>
</dbReference>
<keyword evidence="7" id="KW-0436">Ligase</keyword>
<evidence type="ECO:0000259" key="6">
    <source>
        <dbReference type="Pfam" id="PF04932"/>
    </source>
</evidence>
<feature type="transmembrane region" description="Helical" evidence="5">
    <location>
        <begin position="291"/>
        <end position="309"/>
    </location>
</feature>
<evidence type="ECO:0000313" key="7">
    <source>
        <dbReference type="EMBL" id="RPE62926.1"/>
    </source>
</evidence>
<gene>
    <name evidence="7" type="ORF">EDD53_2965</name>
</gene>
<evidence type="ECO:0000256" key="4">
    <source>
        <dbReference type="ARBA" id="ARBA00023136"/>
    </source>
</evidence>
<protein>
    <submittedName>
        <fullName evidence="7">O-antigen ligase</fullName>
    </submittedName>
</protein>
<feature type="transmembrane region" description="Helical" evidence="5">
    <location>
        <begin position="466"/>
        <end position="482"/>
    </location>
</feature>
<keyword evidence="4 5" id="KW-0472">Membrane</keyword>
<dbReference type="AlphaFoldDB" id="A0A3N4TWK8"/>
<reference evidence="7 8" key="1">
    <citation type="submission" date="2018-11" db="EMBL/GenBank/DDBJ databases">
        <title>Genomic Encyclopedia of Type Strains, Phase IV (KMG-IV): sequencing the most valuable type-strain genomes for metagenomic binning, comparative biology and taxonomic classification.</title>
        <authorList>
            <person name="Goeker M."/>
        </authorList>
    </citation>
    <scope>NUCLEOTIDE SEQUENCE [LARGE SCALE GENOMIC DNA]</scope>
    <source>
        <strain evidence="7 8">DSM 104731</strain>
    </source>
</reference>
<evidence type="ECO:0000256" key="3">
    <source>
        <dbReference type="ARBA" id="ARBA00022989"/>
    </source>
</evidence>
<feature type="transmembrane region" description="Helical" evidence="5">
    <location>
        <begin position="150"/>
        <end position="170"/>
    </location>
</feature>
<feature type="transmembrane region" description="Helical" evidence="5">
    <location>
        <begin position="73"/>
        <end position="96"/>
    </location>
</feature>
<feature type="transmembrane region" description="Helical" evidence="5">
    <location>
        <begin position="224"/>
        <end position="246"/>
    </location>
</feature>
<comment type="subcellular location">
    <subcellularLocation>
        <location evidence="1">Membrane</location>
        <topology evidence="1">Multi-pass membrane protein</topology>
    </subcellularLocation>
</comment>
<feature type="transmembrane region" description="Helical" evidence="5">
    <location>
        <begin position="407"/>
        <end position="429"/>
    </location>
</feature>
<sequence>MDFDGLRPQAVQHIATRDEEKPVSLFDFEVVEIAERGWKDSPRAASLLNDRMAIALGMFLFLVPVPYGANRPLAWLVAIGIISAMALVYLVVFPILSPRQPMQIRNYWKVLVPGLLAIVYAMMQLLPISFGGVMELPSLVLPNSLTVSPSATVLGILRMLSYALLFVLVSEVCSNRRRTERLLKWVFFGIVAHALWALLSLGVFNDTLLFQDKTDYVGYATGTFINRNSFATFMGMGMVIGVALIVMDIRMPTHRRSKRSSKHKGITIENVFLMLLVGVIFGALLASASRLGLFASLLGAWFTASALMLRTGVRVSRVLWGSVLAGGIGLAVILTLAGSAVLERLVFTLVNAEGRSEIYRQTLDMIASRPWAGFGLDSFQMSFELFHTPELSTAFVWDKPHNTYLTLWTELGVIAGSLPPLAAAIAFVLMIKTLRDPERAAVPAAAASGVIVVGAVHSLGDFSLEIAANTYVFVAIVALGLARRRYQNRGRGQ</sequence>
<dbReference type="Pfam" id="PF04932">
    <property type="entry name" value="Wzy_C"/>
    <property type="match status" value="1"/>
</dbReference>
<comment type="caution">
    <text evidence="7">The sequence shown here is derived from an EMBL/GenBank/DDBJ whole genome shotgun (WGS) entry which is preliminary data.</text>
</comment>
<feature type="domain" description="O-antigen ligase-related" evidence="6">
    <location>
        <begin position="277"/>
        <end position="416"/>
    </location>
</feature>
<feature type="transmembrane region" description="Helical" evidence="5">
    <location>
        <begin position="266"/>
        <end position="285"/>
    </location>
</feature>
<accession>A0A3N4TWK8</accession>
<dbReference type="GO" id="GO:0016020">
    <property type="term" value="C:membrane"/>
    <property type="evidence" value="ECO:0007669"/>
    <property type="project" value="UniProtKB-SubCell"/>
</dbReference>
<dbReference type="InterPro" id="IPR007016">
    <property type="entry name" value="O-antigen_ligase-rel_domated"/>
</dbReference>
<name>A0A3N4TWK8_9RHOB</name>
<dbReference type="GO" id="GO:0016874">
    <property type="term" value="F:ligase activity"/>
    <property type="evidence" value="ECO:0007669"/>
    <property type="project" value="UniProtKB-KW"/>
</dbReference>
<dbReference type="PANTHER" id="PTHR37422">
    <property type="entry name" value="TEICHURONIC ACID BIOSYNTHESIS PROTEIN TUAE"/>
    <property type="match status" value="1"/>
</dbReference>
<evidence type="ECO:0000256" key="1">
    <source>
        <dbReference type="ARBA" id="ARBA00004141"/>
    </source>
</evidence>
<feature type="transmembrane region" description="Helical" evidence="5">
    <location>
        <begin position="48"/>
        <end position="67"/>
    </location>
</feature>
<evidence type="ECO:0000313" key="8">
    <source>
        <dbReference type="Proteomes" id="UP000269689"/>
    </source>
</evidence>
<feature type="transmembrane region" description="Helical" evidence="5">
    <location>
        <begin position="182"/>
        <end position="204"/>
    </location>
</feature>